<dbReference type="OrthoDB" id="8052050at2759"/>
<accession>A0A8J2HAQ2</accession>
<evidence type="ECO:0000313" key="1">
    <source>
        <dbReference type="EMBL" id="CAG5085024.1"/>
    </source>
</evidence>
<sequence length="267" mass="29865">MLLSTKFDLFIIGGDFNARLGTLNTVSPEAAAGSRVTLIRHSMDTKITQRGTVLNDFMEEHGFVLLNGRCHPDIPSRHTFFGAQGLSVVELVWVNASSLDLISEFRVDQSSYRSDHYPITVKIATGTHGPRTASPPTARRTVSRLKWDQSAAPTFQHAMRWSPLAMFVNKDMSANSLNANLVKAIQLGAESSELISTSSNARKPLTHKPWFDVDCRSAKRQLMELHSICRSHNFSYPSNNGKFLQLRASYQKLVSDKKKKLQEKSCK</sequence>
<dbReference type="AlphaFoldDB" id="A0A8J2HAQ2"/>
<dbReference type="SUPFAM" id="SSF56219">
    <property type="entry name" value="DNase I-like"/>
    <property type="match status" value="1"/>
</dbReference>
<reference evidence="1" key="1">
    <citation type="submission" date="2021-04" db="EMBL/GenBank/DDBJ databases">
        <authorList>
            <person name="Chebbi M.A.C M."/>
        </authorList>
    </citation>
    <scope>NUCLEOTIDE SEQUENCE</scope>
</reference>
<organism evidence="1 2">
    <name type="scientific">Cotesia congregata</name>
    <name type="common">Parasitoid wasp</name>
    <name type="synonym">Apanteles congregatus</name>
    <dbReference type="NCBI Taxonomy" id="51543"/>
    <lineage>
        <taxon>Eukaryota</taxon>
        <taxon>Metazoa</taxon>
        <taxon>Ecdysozoa</taxon>
        <taxon>Arthropoda</taxon>
        <taxon>Hexapoda</taxon>
        <taxon>Insecta</taxon>
        <taxon>Pterygota</taxon>
        <taxon>Neoptera</taxon>
        <taxon>Endopterygota</taxon>
        <taxon>Hymenoptera</taxon>
        <taxon>Apocrita</taxon>
        <taxon>Ichneumonoidea</taxon>
        <taxon>Braconidae</taxon>
        <taxon>Microgastrinae</taxon>
        <taxon>Cotesia</taxon>
    </lineage>
</organism>
<dbReference type="InterPro" id="IPR036691">
    <property type="entry name" value="Endo/exonu/phosph_ase_sf"/>
</dbReference>
<dbReference type="Proteomes" id="UP000786811">
    <property type="component" value="Unassembled WGS sequence"/>
</dbReference>
<gene>
    <name evidence="1" type="ORF">HICCMSTLAB_LOCUS4256</name>
</gene>
<protein>
    <recommendedName>
        <fullName evidence="3">Endonuclease/exonuclease/phosphatase domain-containing protein</fullName>
    </recommendedName>
</protein>
<keyword evidence="2" id="KW-1185">Reference proteome</keyword>
<evidence type="ECO:0000313" key="2">
    <source>
        <dbReference type="Proteomes" id="UP000786811"/>
    </source>
</evidence>
<dbReference type="EMBL" id="CAJNRD030001118">
    <property type="protein sequence ID" value="CAG5085024.1"/>
    <property type="molecule type" value="Genomic_DNA"/>
</dbReference>
<dbReference type="Gene3D" id="3.60.10.10">
    <property type="entry name" value="Endonuclease/exonuclease/phosphatase"/>
    <property type="match status" value="1"/>
</dbReference>
<name>A0A8J2HAQ2_COTCN</name>
<comment type="caution">
    <text evidence="1">The sequence shown here is derived from an EMBL/GenBank/DDBJ whole genome shotgun (WGS) entry which is preliminary data.</text>
</comment>
<evidence type="ECO:0008006" key="3">
    <source>
        <dbReference type="Google" id="ProtNLM"/>
    </source>
</evidence>
<proteinExistence type="predicted"/>